<accession>A0ABT1KDX9</accession>
<dbReference type="InterPro" id="IPR013324">
    <property type="entry name" value="RNA_pol_sigma_r3/r4-like"/>
</dbReference>
<dbReference type="RefSeq" id="WP_253778583.1">
    <property type="nucleotide sequence ID" value="NZ_BAAAVE010000011.1"/>
</dbReference>
<proteinExistence type="inferred from homology"/>
<dbReference type="InterPro" id="IPR052704">
    <property type="entry name" value="ECF_Sigma-70_Domain"/>
</dbReference>
<comment type="subunit">
    <text evidence="2">Interacts transiently with the RNA polymerase catalytic core formed by RpoA, RpoB, RpoC and RpoZ (2 alpha, 1 beta, 1 beta' and 1 omega subunit) to form the RNA polymerase holoenzyme that can initiate transcription.</text>
</comment>
<dbReference type="InterPro" id="IPR032710">
    <property type="entry name" value="NTF2-like_dom_sf"/>
</dbReference>
<protein>
    <submittedName>
        <fullName evidence="8">RNA polymerase sigma-70 factor (ECF subfamily)</fullName>
    </submittedName>
</protein>
<dbReference type="PANTHER" id="PTHR30173">
    <property type="entry name" value="SIGMA 19 FACTOR"/>
    <property type="match status" value="1"/>
</dbReference>
<sequence>MHGRPEAHQSAIERAFTEHRSLLHAVAYRVLGSVTEAEDVVQDAWLRWSRVDVATVADAEGYLVRVATRLAIDRLRSARVRRESYVGSRLPEPILTDADAAQNALLKESVSTAMLLVLETLSPVERAVFVLSEAFGYGHHEIAHFVGRKHATVRQIALRARKAVETRHRRYDTDQATRRQATERFLAACLGGDLKALMEVLAPDVTMVSDGGGFTGAPRTAIHGRERVARAVVLSAQRPHGSRAQVFQVNGGPGIIIHAGRTPVLAVTFHLVKGTIEAIHVVSNPEKLTGVAL</sequence>
<dbReference type="Gene3D" id="1.10.1740.10">
    <property type="match status" value="1"/>
</dbReference>
<gene>
    <name evidence="8" type="ORF">HD595_007989</name>
</gene>
<dbReference type="NCBIfam" id="NF007214">
    <property type="entry name" value="PRK09636.1"/>
    <property type="match status" value="1"/>
</dbReference>
<keyword evidence="3" id="KW-0805">Transcription regulation</keyword>
<dbReference type="EMBL" id="JAMZEC010000001">
    <property type="protein sequence ID" value="MCP2351867.1"/>
    <property type="molecule type" value="Genomic_DNA"/>
</dbReference>
<feature type="domain" description="RNA polymerase sigma factor 70 region 4 type 2" evidence="7">
    <location>
        <begin position="114"/>
        <end position="163"/>
    </location>
</feature>
<dbReference type="SUPFAM" id="SSF54427">
    <property type="entry name" value="NTF2-like"/>
    <property type="match status" value="1"/>
</dbReference>
<evidence type="ECO:0000256" key="3">
    <source>
        <dbReference type="ARBA" id="ARBA00023015"/>
    </source>
</evidence>
<reference evidence="8 9" key="1">
    <citation type="submission" date="2022-06" db="EMBL/GenBank/DDBJ databases">
        <title>Sequencing the genomes of 1000 actinobacteria strains.</title>
        <authorList>
            <person name="Klenk H.-P."/>
        </authorList>
    </citation>
    <scope>NUCLEOTIDE SEQUENCE [LARGE SCALE GENOMIC DNA]</scope>
    <source>
        <strain evidence="8 9">DSM 44170</strain>
    </source>
</reference>
<feature type="domain" description="RNA polymerase sigma-70 region 2" evidence="6">
    <location>
        <begin position="16"/>
        <end position="79"/>
    </location>
</feature>
<evidence type="ECO:0000256" key="1">
    <source>
        <dbReference type="ARBA" id="ARBA00010641"/>
    </source>
</evidence>
<evidence type="ECO:0000256" key="5">
    <source>
        <dbReference type="ARBA" id="ARBA00023163"/>
    </source>
</evidence>
<keyword evidence="4" id="KW-0731">Sigma factor</keyword>
<dbReference type="InterPro" id="IPR013325">
    <property type="entry name" value="RNA_pol_sigma_r2"/>
</dbReference>
<evidence type="ECO:0000313" key="8">
    <source>
        <dbReference type="EMBL" id="MCP2351867.1"/>
    </source>
</evidence>
<dbReference type="Pfam" id="PF08281">
    <property type="entry name" value="Sigma70_r4_2"/>
    <property type="match status" value="1"/>
</dbReference>
<dbReference type="InterPro" id="IPR013249">
    <property type="entry name" value="RNA_pol_sigma70_r4_t2"/>
</dbReference>
<dbReference type="Proteomes" id="UP001320766">
    <property type="component" value="Unassembled WGS sequence"/>
</dbReference>
<dbReference type="SUPFAM" id="SSF88659">
    <property type="entry name" value="Sigma3 and sigma4 domains of RNA polymerase sigma factors"/>
    <property type="match status" value="1"/>
</dbReference>
<evidence type="ECO:0000313" key="9">
    <source>
        <dbReference type="Proteomes" id="UP001320766"/>
    </source>
</evidence>
<comment type="similarity">
    <text evidence="1">Belongs to the sigma-70 factor family. ECF subfamily.</text>
</comment>
<dbReference type="SUPFAM" id="SSF88946">
    <property type="entry name" value="Sigma2 domain of RNA polymerase sigma factors"/>
    <property type="match status" value="1"/>
</dbReference>
<evidence type="ECO:0000259" key="7">
    <source>
        <dbReference type="Pfam" id="PF08281"/>
    </source>
</evidence>
<dbReference type="NCBIfam" id="TIGR02937">
    <property type="entry name" value="sigma70-ECF"/>
    <property type="match status" value="1"/>
</dbReference>
<dbReference type="Gene3D" id="3.10.450.50">
    <property type="match status" value="1"/>
</dbReference>
<comment type="caution">
    <text evidence="8">The sequence shown here is derived from an EMBL/GenBank/DDBJ whole genome shotgun (WGS) entry which is preliminary data.</text>
</comment>
<keyword evidence="9" id="KW-1185">Reference proteome</keyword>
<dbReference type="InterPro" id="IPR007627">
    <property type="entry name" value="RNA_pol_sigma70_r2"/>
</dbReference>
<dbReference type="PANTHER" id="PTHR30173:SF36">
    <property type="entry name" value="ECF RNA POLYMERASE SIGMA FACTOR SIGJ"/>
    <property type="match status" value="1"/>
</dbReference>
<evidence type="ECO:0000256" key="4">
    <source>
        <dbReference type="ARBA" id="ARBA00023082"/>
    </source>
</evidence>
<keyword evidence="5" id="KW-0804">Transcription</keyword>
<name>A0ABT1KDX9_9ACTN</name>
<dbReference type="Pfam" id="PF04542">
    <property type="entry name" value="Sigma70_r2"/>
    <property type="match status" value="1"/>
</dbReference>
<dbReference type="InterPro" id="IPR014284">
    <property type="entry name" value="RNA_pol_sigma-70_dom"/>
</dbReference>
<dbReference type="InterPro" id="IPR036388">
    <property type="entry name" value="WH-like_DNA-bd_sf"/>
</dbReference>
<dbReference type="Gene3D" id="1.10.10.10">
    <property type="entry name" value="Winged helix-like DNA-binding domain superfamily/Winged helix DNA-binding domain"/>
    <property type="match status" value="1"/>
</dbReference>
<evidence type="ECO:0000259" key="6">
    <source>
        <dbReference type="Pfam" id="PF04542"/>
    </source>
</evidence>
<organism evidence="8 9">
    <name type="scientific">Nonomuraea roseoviolacea subsp. carminata</name>
    <dbReference type="NCBI Taxonomy" id="160689"/>
    <lineage>
        <taxon>Bacteria</taxon>
        <taxon>Bacillati</taxon>
        <taxon>Actinomycetota</taxon>
        <taxon>Actinomycetes</taxon>
        <taxon>Streptosporangiales</taxon>
        <taxon>Streptosporangiaceae</taxon>
        <taxon>Nonomuraea</taxon>
    </lineage>
</organism>
<evidence type="ECO:0000256" key="2">
    <source>
        <dbReference type="ARBA" id="ARBA00011344"/>
    </source>
</evidence>